<gene>
    <name evidence="1" type="primary">cas8c</name>
    <name evidence="1" type="ORF">ACJ41P_28175</name>
</gene>
<comment type="caution">
    <text evidence="1">The sequence shown here is derived from an EMBL/GenBank/DDBJ whole genome shotgun (WGS) entry which is preliminary data.</text>
</comment>
<dbReference type="EMBL" id="JBJLSN010000064">
    <property type="protein sequence ID" value="MFL7905038.1"/>
    <property type="molecule type" value="Genomic_DNA"/>
</dbReference>
<sequence length="295" mass="31245">MADATVPVELRNPGQVFACLGLMEAAEILCGPAEGGFAWTGRETRVPFCLSVDGPEDPVLAVLRFLSRAEVRALAPEGSGLAVKEPGVATLIVEGSAFPCPQPGTPSALPAILLDPDDSAIVPMGHWADGPAVGRDNLKFWAGAGGYSGAALTRDALDLVRFGSNALAEAARDPFAVAAPQSSSFRFDWRRDYTALDVGFSPNEHGAIRMVGYPLVELLAAIGLQHARPQRPDRSDKLRYRYAVAGVPLPTPLARAVLGGQTLGFPARFFTMRLGWPGQEGQARCILDAQEESAP</sequence>
<protein>
    <submittedName>
        <fullName evidence="1">Type I-U CRISPR-associated protein Cas8c</fullName>
    </submittedName>
</protein>
<proteinExistence type="predicted"/>
<dbReference type="RefSeq" id="WP_407825581.1">
    <property type="nucleotide sequence ID" value="NZ_JBJLSN010000064.1"/>
</dbReference>
<dbReference type="InterPro" id="IPR026391">
    <property type="entry name" value="Cas_GSU0052"/>
</dbReference>
<organism evidence="1 2">
    <name type="scientific">Azospirillum argentinense</name>
    <dbReference type="NCBI Taxonomy" id="2970906"/>
    <lineage>
        <taxon>Bacteria</taxon>
        <taxon>Pseudomonadati</taxon>
        <taxon>Pseudomonadota</taxon>
        <taxon>Alphaproteobacteria</taxon>
        <taxon>Rhodospirillales</taxon>
        <taxon>Azospirillaceae</taxon>
        <taxon>Azospirillum</taxon>
    </lineage>
</organism>
<name>A0ABW8VFJ2_9PROT</name>
<reference evidence="1 2" key="1">
    <citation type="submission" date="2024-11" db="EMBL/GenBank/DDBJ databases">
        <title>Draft genome sequences of two bacteria associated to sugarcane roots in Colombia.</title>
        <authorList>
            <person name="Pardo-Diaz S."/>
            <person name="Masmela-Mendoza J."/>
            <person name="Delgadillo-Duran P."/>
            <person name="Bautista E.J."/>
            <person name="Rojas-Tapias D.F."/>
        </authorList>
    </citation>
    <scope>NUCLEOTIDE SEQUENCE [LARGE SCALE GENOMIC DNA]</scope>
    <source>
        <strain evidence="1 2">Ap18</strain>
    </source>
</reference>
<evidence type="ECO:0000313" key="1">
    <source>
        <dbReference type="EMBL" id="MFL7905038.1"/>
    </source>
</evidence>
<accession>A0ABW8VFJ2</accession>
<dbReference type="NCBIfam" id="TIGR04106">
    <property type="entry name" value="cas8c_GSU0052"/>
    <property type="match status" value="1"/>
</dbReference>
<evidence type="ECO:0000313" key="2">
    <source>
        <dbReference type="Proteomes" id="UP001628281"/>
    </source>
</evidence>
<keyword evidence="2" id="KW-1185">Reference proteome</keyword>
<dbReference type="Proteomes" id="UP001628281">
    <property type="component" value="Unassembled WGS sequence"/>
</dbReference>